<evidence type="ECO:0000313" key="2">
    <source>
        <dbReference type="Proteomes" id="UP000230750"/>
    </source>
</evidence>
<evidence type="ECO:0000313" key="1">
    <source>
        <dbReference type="EMBL" id="PIK34289.1"/>
    </source>
</evidence>
<dbReference type="EMBL" id="MRZV01002224">
    <property type="protein sequence ID" value="PIK34289.1"/>
    <property type="molecule type" value="Genomic_DNA"/>
</dbReference>
<dbReference type="Proteomes" id="UP000230750">
    <property type="component" value="Unassembled WGS sequence"/>
</dbReference>
<keyword evidence="2" id="KW-1185">Reference proteome</keyword>
<gene>
    <name evidence="1" type="ORF">BSL78_28890</name>
</gene>
<comment type="caution">
    <text evidence="1">The sequence shown here is derived from an EMBL/GenBank/DDBJ whole genome shotgun (WGS) entry which is preliminary data.</text>
</comment>
<protein>
    <submittedName>
        <fullName evidence="1">Putative mediator of RNA polymerase II transcription subunit 13</fullName>
    </submittedName>
</protein>
<sequence>MVFPTSATKQDASATYQSEPIMDLTFPNPVDNVPLGDDLFNDSDIVRSLFENPIMDDVRSPTQLDHPQGSPSLLPAMNSIGIDSGIKNSSGLPENVLPVDAENVLQQPLALGYFVSTAKAGTSPSGFGRPVRRLKQTVPSSSRLPCMLIMALCNRLQMIFIKSLTPTRWILQNHGCAK</sequence>
<name>A0A2G8JF09_STIJA</name>
<proteinExistence type="predicted"/>
<accession>A0A2G8JF09</accession>
<reference evidence="1 2" key="1">
    <citation type="journal article" date="2017" name="PLoS Biol.">
        <title>The sea cucumber genome provides insights into morphological evolution and visceral regeneration.</title>
        <authorList>
            <person name="Zhang X."/>
            <person name="Sun L."/>
            <person name="Yuan J."/>
            <person name="Sun Y."/>
            <person name="Gao Y."/>
            <person name="Zhang L."/>
            <person name="Li S."/>
            <person name="Dai H."/>
            <person name="Hamel J.F."/>
            <person name="Liu C."/>
            <person name="Yu Y."/>
            <person name="Liu S."/>
            <person name="Lin W."/>
            <person name="Guo K."/>
            <person name="Jin S."/>
            <person name="Xu P."/>
            <person name="Storey K.B."/>
            <person name="Huan P."/>
            <person name="Zhang T."/>
            <person name="Zhou Y."/>
            <person name="Zhang J."/>
            <person name="Lin C."/>
            <person name="Li X."/>
            <person name="Xing L."/>
            <person name="Huo D."/>
            <person name="Sun M."/>
            <person name="Wang L."/>
            <person name="Mercier A."/>
            <person name="Li F."/>
            <person name="Yang H."/>
            <person name="Xiang J."/>
        </authorList>
    </citation>
    <scope>NUCLEOTIDE SEQUENCE [LARGE SCALE GENOMIC DNA]</scope>
    <source>
        <strain evidence="1">Shaxun</strain>
        <tissue evidence="1">Muscle</tissue>
    </source>
</reference>
<dbReference type="AlphaFoldDB" id="A0A2G8JF09"/>
<dbReference type="STRING" id="307972.A0A2G8JF09"/>
<feature type="non-terminal residue" evidence="1">
    <location>
        <position position="178"/>
    </location>
</feature>
<organism evidence="1 2">
    <name type="scientific">Stichopus japonicus</name>
    <name type="common">Sea cucumber</name>
    <dbReference type="NCBI Taxonomy" id="307972"/>
    <lineage>
        <taxon>Eukaryota</taxon>
        <taxon>Metazoa</taxon>
        <taxon>Echinodermata</taxon>
        <taxon>Eleutherozoa</taxon>
        <taxon>Echinozoa</taxon>
        <taxon>Holothuroidea</taxon>
        <taxon>Aspidochirotacea</taxon>
        <taxon>Aspidochirotida</taxon>
        <taxon>Stichopodidae</taxon>
        <taxon>Apostichopus</taxon>
    </lineage>
</organism>